<reference evidence="7" key="1">
    <citation type="submission" date="2025-08" db="UniProtKB">
        <authorList>
            <consortium name="Ensembl"/>
        </authorList>
    </citation>
    <scope>IDENTIFICATION</scope>
</reference>
<dbReference type="InterPro" id="IPR001283">
    <property type="entry name" value="CRISP-related"/>
</dbReference>
<evidence type="ECO:0000313" key="8">
    <source>
        <dbReference type="Proteomes" id="UP000694417"/>
    </source>
</evidence>
<gene>
    <name evidence="7" type="primary">GLIPR1L1</name>
</gene>
<dbReference type="InterPro" id="IPR035940">
    <property type="entry name" value="CAP_sf"/>
</dbReference>
<dbReference type="FunFam" id="3.40.33.10:FF:000008">
    <property type="entry name" value="GLI pathogenesis-related 1 (Glioma)"/>
    <property type="match status" value="1"/>
</dbReference>
<dbReference type="SMART" id="SM00198">
    <property type="entry name" value="SCP"/>
    <property type="match status" value="1"/>
</dbReference>
<accession>A0A8D2IHF0</accession>
<organism evidence="7 8">
    <name type="scientific">Urocitellus parryii</name>
    <name type="common">Arctic ground squirrel</name>
    <name type="synonym">Spermophilus parryii</name>
    <dbReference type="NCBI Taxonomy" id="9999"/>
    <lineage>
        <taxon>Eukaryota</taxon>
        <taxon>Metazoa</taxon>
        <taxon>Chordata</taxon>
        <taxon>Craniata</taxon>
        <taxon>Vertebrata</taxon>
        <taxon>Euteleostomi</taxon>
        <taxon>Mammalia</taxon>
        <taxon>Eutheria</taxon>
        <taxon>Euarchontoglires</taxon>
        <taxon>Glires</taxon>
        <taxon>Rodentia</taxon>
        <taxon>Sciuromorpha</taxon>
        <taxon>Sciuridae</taxon>
        <taxon>Xerinae</taxon>
        <taxon>Marmotini</taxon>
        <taxon>Urocitellus</taxon>
    </lineage>
</organism>
<dbReference type="InterPro" id="IPR014044">
    <property type="entry name" value="CAP_dom"/>
</dbReference>
<feature type="domain" description="SCP" evidence="6">
    <location>
        <begin position="30"/>
        <end position="177"/>
    </location>
</feature>
<dbReference type="AlphaFoldDB" id="A0A8D2IHF0"/>
<proteinExistence type="inferred from homology"/>
<dbReference type="Ensembl" id="ENSUPAT00010032834.1">
    <property type="protein sequence ID" value="ENSUPAP00010028854.1"/>
    <property type="gene ID" value="ENSUPAG00010022764.1"/>
</dbReference>
<evidence type="ECO:0000256" key="3">
    <source>
        <dbReference type="ARBA" id="ARBA00022729"/>
    </source>
</evidence>
<evidence type="ECO:0000313" key="7">
    <source>
        <dbReference type="Ensembl" id="ENSUPAP00010028854.1"/>
    </source>
</evidence>
<feature type="chain" id="PRO_5034245856" evidence="5">
    <location>
        <begin position="19"/>
        <end position="224"/>
    </location>
</feature>
<dbReference type="PANTHER" id="PTHR10334">
    <property type="entry name" value="CYSTEINE-RICH SECRETORY PROTEIN-RELATED"/>
    <property type="match status" value="1"/>
</dbReference>
<dbReference type="InterPro" id="IPR002413">
    <property type="entry name" value="V5_allergen-like"/>
</dbReference>
<dbReference type="PROSITE" id="PS01010">
    <property type="entry name" value="CRISP_2"/>
    <property type="match status" value="1"/>
</dbReference>
<comment type="subcellular location">
    <subcellularLocation>
        <location evidence="1">Membrane</location>
    </subcellularLocation>
</comment>
<dbReference type="Pfam" id="PF00188">
    <property type="entry name" value="CAP"/>
    <property type="match status" value="1"/>
</dbReference>
<keyword evidence="4" id="KW-0472">Membrane</keyword>
<dbReference type="GO" id="GO:0016020">
    <property type="term" value="C:membrane"/>
    <property type="evidence" value="ECO:0007669"/>
    <property type="project" value="UniProtKB-SubCell"/>
</dbReference>
<evidence type="ECO:0000256" key="1">
    <source>
        <dbReference type="ARBA" id="ARBA00004370"/>
    </source>
</evidence>
<dbReference type="Proteomes" id="UP000694417">
    <property type="component" value="Unplaced"/>
</dbReference>
<evidence type="ECO:0000256" key="5">
    <source>
        <dbReference type="SAM" id="SignalP"/>
    </source>
</evidence>
<dbReference type="InterPro" id="IPR018244">
    <property type="entry name" value="Allrgn_V5/Tpx1_CS"/>
</dbReference>
<comment type="similarity">
    <text evidence="2">Belongs to the CRISP family.</text>
</comment>
<dbReference type="PRINTS" id="PR00838">
    <property type="entry name" value="V5ALLERGEN"/>
</dbReference>
<evidence type="ECO:0000256" key="4">
    <source>
        <dbReference type="ARBA" id="ARBA00023136"/>
    </source>
</evidence>
<dbReference type="GO" id="GO:0005576">
    <property type="term" value="C:extracellular region"/>
    <property type="evidence" value="ECO:0007669"/>
    <property type="project" value="InterPro"/>
</dbReference>
<name>A0A8D2IHF0_UROPR</name>
<dbReference type="SUPFAM" id="SSF55797">
    <property type="entry name" value="PR-1-like"/>
    <property type="match status" value="1"/>
</dbReference>
<dbReference type="PROSITE" id="PS01009">
    <property type="entry name" value="CRISP_1"/>
    <property type="match status" value="1"/>
</dbReference>
<keyword evidence="3 5" id="KW-0732">Signal</keyword>
<reference evidence="7" key="2">
    <citation type="submission" date="2025-09" db="UniProtKB">
        <authorList>
            <consortium name="Ensembl"/>
        </authorList>
    </citation>
    <scope>IDENTIFICATION</scope>
</reference>
<evidence type="ECO:0000259" key="6">
    <source>
        <dbReference type="SMART" id="SM00198"/>
    </source>
</evidence>
<keyword evidence="8" id="KW-1185">Reference proteome</keyword>
<protein>
    <submittedName>
        <fullName evidence="7">GLIPR1 like 1</fullName>
    </submittedName>
</protein>
<feature type="signal peptide" evidence="5">
    <location>
        <begin position="1"/>
        <end position="18"/>
    </location>
</feature>
<sequence>MALKNLISLWTLSLCVVASKLPVPSNTDPQFIDECVQTHNEFRAIVNPPATDMKHMFWDASLAKVAKEWSAECKFQHNSCLSKPFGCTEGFQFLGENIWLGDLKIFSPKSAITAWYNETAFYDFDTKACSKVCGHYTQVVWAKSYKVGCGISKCSNLGTSSTSLFVCNYGPAGNYVNTSPYTKGEPCSKCAEGEKCVNKLCPVLYVNTAPMLAPDHAQHSKRNT</sequence>
<dbReference type="PRINTS" id="PR00837">
    <property type="entry name" value="V5TPXLIKE"/>
</dbReference>
<dbReference type="Gene3D" id="3.40.33.10">
    <property type="entry name" value="CAP"/>
    <property type="match status" value="1"/>
</dbReference>
<dbReference type="GeneTree" id="ENSGT00940000162547"/>
<evidence type="ECO:0000256" key="2">
    <source>
        <dbReference type="ARBA" id="ARBA00009923"/>
    </source>
</evidence>